<feature type="non-terminal residue" evidence="2">
    <location>
        <position position="120"/>
    </location>
</feature>
<evidence type="ECO:0000313" key="2">
    <source>
        <dbReference type="EMBL" id="GMR52375.1"/>
    </source>
</evidence>
<evidence type="ECO:0000256" key="1">
    <source>
        <dbReference type="SAM" id="SignalP"/>
    </source>
</evidence>
<proteinExistence type="predicted"/>
<evidence type="ECO:0000313" key="3">
    <source>
        <dbReference type="Proteomes" id="UP001328107"/>
    </source>
</evidence>
<dbReference type="PANTHER" id="PTHR21479">
    <property type="match status" value="1"/>
</dbReference>
<reference evidence="3" key="1">
    <citation type="submission" date="2022-10" db="EMBL/GenBank/DDBJ databases">
        <title>Genome assembly of Pristionchus species.</title>
        <authorList>
            <person name="Yoshida K."/>
            <person name="Sommer R.J."/>
        </authorList>
    </citation>
    <scope>NUCLEOTIDE SEQUENCE [LARGE SCALE GENOMIC DNA]</scope>
    <source>
        <strain evidence="3">RS5460</strain>
    </source>
</reference>
<protein>
    <recommendedName>
        <fullName evidence="4">C-type lectin</fullName>
    </recommendedName>
</protein>
<feature type="signal peptide" evidence="1">
    <location>
        <begin position="1"/>
        <end position="16"/>
    </location>
</feature>
<dbReference type="AlphaFoldDB" id="A0AAN5CY17"/>
<name>A0AAN5CY17_9BILA</name>
<gene>
    <name evidence="2" type="ORF">PMAYCL1PPCAC_22570</name>
</gene>
<sequence length="120" mass="14023">MKFDLLFLTLIGCGHCFVVIDVNIYGSLSCPTSFKSRVNVWEEDHKWHQCVGRWSDFADSESNPRADKRYHKDYKVSGEAYDGFWEWDVELFATYEHFCGGAHKCFCVDLGHHGWSFEKN</sequence>
<keyword evidence="1" id="KW-0732">Signal</keyword>
<dbReference type="Proteomes" id="UP001328107">
    <property type="component" value="Unassembled WGS sequence"/>
</dbReference>
<accession>A0AAN5CY17</accession>
<dbReference type="EMBL" id="BTRK01000005">
    <property type="protein sequence ID" value="GMR52375.1"/>
    <property type="molecule type" value="Genomic_DNA"/>
</dbReference>
<keyword evidence="3" id="KW-1185">Reference proteome</keyword>
<feature type="chain" id="PRO_5042996869" description="C-type lectin" evidence="1">
    <location>
        <begin position="17"/>
        <end position="120"/>
    </location>
</feature>
<comment type="caution">
    <text evidence="2">The sequence shown here is derived from an EMBL/GenBank/DDBJ whole genome shotgun (WGS) entry which is preliminary data.</text>
</comment>
<dbReference type="PANTHER" id="PTHR21479:SF22">
    <property type="entry name" value="PROTEIN CBG07241"/>
    <property type="match status" value="1"/>
</dbReference>
<organism evidence="2 3">
    <name type="scientific">Pristionchus mayeri</name>
    <dbReference type="NCBI Taxonomy" id="1317129"/>
    <lineage>
        <taxon>Eukaryota</taxon>
        <taxon>Metazoa</taxon>
        <taxon>Ecdysozoa</taxon>
        <taxon>Nematoda</taxon>
        <taxon>Chromadorea</taxon>
        <taxon>Rhabditida</taxon>
        <taxon>Rhabditina</taxon>
        <taxon>Diplogasteromorpha</taxon>
        <taxon>Diplogasteroidea</taxon>
        <taxon>Neodiplogasteridae</taxon>
        <taxon>Pristionchus</taxon>
    </lineage>
</organism>
<evidence type="ECO:0008006" key="4">
    <source>
        <dbReference type="Google" id="ProtNLM"/>
    </source>
</evidence>